<feature type="signal peptide" evidence="1">
    <location>
        <begin position="1"/>
        <end position="24"/>
    </location>
</feature>
<keyword evidence="1" id="KW-0732">Signal</keyword>
<dbReference type="InterPro" id="IPR046219">
    <property type="entry name" value="DUF6252"/>
</dbReference>
<dbReference type="EMBL" id="CP031188">
    <property type="protein sequence ID" value="AXG74289.1"/>
    <property type="molecule type" value="Genomic_DNA"/>
</dbReference>
<proteinExistence type="predicted"/>
<accession>A0A345HCH9</accession>
<protein>
    <submittedName>
        <fullName evidence="2">Uncharacterized protein</fullName>
    </submittedName>
</protein>
<dbReference type="Pfam" id="PF19765">
    <property type="entry name" value="DUF6252"/>
    <property type="match status" value="3"/>
</dbReference>
<dbReference type="PROSITE" id="PS51257">
    <property type="entry name" value="PROKAR_LIPOPROTEIN"/>
    <property type="match status" value="1"/>
</dbReference>
<evidence type="ECO:0000313" key="3">
    <source>
        <dbReference type="Proteomes" id="UP000253951"/>
    </source>
</evidence>
<gene>
    <name evidence="2" type="ORF">DVK85_08620</name>
</gene>
<dbReference type="Proteomes" id="UP000253951">
    <property type="component" value="Chromosome"/>
</dbReference>
<organism evidence="2 3">
    <name type="scientific">Flavobacterium arcticum</name>
    <dbReference type="NCBI Taxonomy" id="1784713"/>
    <lineage>
        <taxon>Bacteria</taxon>
        <taxon>Pseudomonadati</taxon>
        <taxon>Bacteroidota</taxon>
        <taxon>Flavobacteriia</taxon>
        <taxon>Flavobacteriales</taxon>
        <taxon>Flavobacteriaceae</taxon>
        <taxon>Flavobacterium</taxon>
    </lineage>
</organism>
<dbReference type="KEGG" id="fat:DVK85_08620"/>
<reference evidence="2 3" key="1">
    <citation type="submission" date="2018-07" db="EMBL/GenBank/DDBJ databases">
        <title>Complete genome sequence of Flavobacterium arcticum type strain SM1502T.</title>
        <authorList>
            <person name="Li Y."/>
            <person name="Li D.-D."/>
        </authorList>
    </citation>
    <scope>NUCLEOTIDE SEQUENCE [LARGE SCALE GENOMIC DNA]</scope>
    <source>
        <strain evidence="2 3">SM1502</strain>
    </source>
</reference>
<evidence type="ECO:0000313" key="2">
    <source>
        <dbReference type="EMBL" id="AXG74289.1"/>
    </source>
</evidence>
<sequence length="427" mass="45068">MIVMKRIKSLSTLLVLIVTLGFISCDTEPVDPVFLDYEPEVEEPASFQVDFSEQTYQATTTTVVMENGITTIAAVRASDGAVFTLVVPGTTAGTYSASVIAYAPGISGNQYTNMDGTNISGAVTFTAVNTTNNTISGTFSFTGYWSDASENLPSVEFTNGIFINLPFTSDTDPNPNPGNSSFSVDIDDETYIADNYAGTIGNGLISIGGTRGTSGEYVALVINATTVGTYSNEDLFFGYSSDGDEDNVYSNIDFGGGENDAQLTITQIDEANQTISGTFSFTGYLGGNSKSFTNGQFTNIPYTTGQGTDESEFMATVDGVAVDYIDDLLVGTVNNQVTIAGVGADHEINLFIGTLGVGVYSIPGDNFSAPTASYTDDNDVEYNAVSGTLTITEKAGGWVSGTFEYTVQDEAGNNVHTVTNGTFNVEY</sequence>
<dbReference type="AlphaFoldDB" id="A0A345HCH9"/>
<evidence type="ECO:0000256" key="1">
    <source>
        <dbReference type="SAM" id="SignalP"/>
    </source>
</evidence>
<keyword evidence="3" id="KW-1185">Reference proteome</keyword>
<name>A0A345HCH9_9FLAO</name>
<feature type="chain" id="PRO_5016600478" evidence="1">
    <location>
        <begin position="25"/>
        <end position="427"/>
    </location>
</feature>